<accession>U5NWH9</accession>
<evidence type="ECO:0000259" key="7">
    <source>
        <dbReference type="Pfam" id="PF00482"/>
    </source>
</evidence>
<evidence type="ECO:0000256" key="6">
    <source>
        <dbReference type="SAM" id="Phobius"/>
    </source>
</evidence>
<keyword evidence="4 6" id="KW-1133">Transmembrane helix</keyword>
<feature type="transmembrane region" description="Helical" evidence="6">
    <location>
        <begin position="250"/>
        <end position="269"/>
    </location>
</feature>
<keyword evidence="5 6" id="KW-0472">Membrane</keyword>
<sequence>MNAMLSALGAALLVGGLAVAVVQWFMPAPVQEARPDSPLQVRLKRLAARLDRTTWMVVGAAAAVGLVIGLFTGALLYLLLLPAAVIVGRLVLSAHGHAQHTEQLQQMEAWTRSLSGLIVTGAALETALLGSLSNAGPLIRPQIEHLATRIQAGWSTSHALDVLADEWADPTGDMIVLHLKLAVKQRGAGLARSLDDLSEGVSEEVKIRRKVASDRAAPTRQSRIVSIATLGLLCIIPLLGGPMATYREPVGQLLYAALAAATLGMLWMIRQAVAPKPQPRMLGKAVQG</sequence>
<dbReference type="Pfam" id="PF00482">
    <property type="entry name" value="T2SSF"/>
    <property type="match status" value="1"/>
</dbReference>
<evidence type="ECO:0000256" key="3">
    <source>
        <dbReference type="ARBA" id="ARBA00022692"/>
    </source>
</evidence>
<proteinExistence type="predicted"/>
<dbReference type="PANTHER" id="PTHR35007:SF3">
    <property type="entry name" value="POSSIBLE CONSERVED ALANINE RICH MEMBRANE PROTEIN"/>
    <property type="match status" value="1"/>
</dbReference>
<protein>
    <submittedName>
        <fullName evidence="8">TypeII /IV secretion system integral membrane protein, TadB-like protein</fullName>
    </submittedName>
</protein>
<keyword evidence="8" id="KW-0614">Plasmid</keyword>
<dbReference type="AlphaFoldDB" id="U5NWH9"/>
<dbReference type="EMBL" id="KF577591">
    <property type="protein sequence ID" value="AGY35458.1"/>
    <property type="molecule type" value="Genomic_DNA"/>
</dbReference>
<evidence type="ECO:0000256" key="1">
    <source>
        <dbReference type="ARBA" id="ARBA00004651"/>
    </source>
</evidence>
<reference evidence="8" key="1">
    <citation type="journal article" date="2013" name="Genome Announc.">
        <title>First complete sequence of a giant linear plasmid from a micrococcus strain isolated from an extremely high-altitude lake.</title>
        <authorList>
            <person name="Dib J.R."/>
            <person name="Schuldes J."/>
            <person name="Thurmer A."/>
            <person name="Farias M.E."/>
            <person name="Daniel R."/>
            <person name="Meinhardt F."/>
        </authorList>
    </citation>
    <scope>NUCLEOTIDE SEQUENCE</scope>
    <source>
        <strain evidence="8">V7</strain>
        <plasmid evidence="8">pLMV7</plasmid>
    </source>
</reference>
<organism evidence="8">
    <name type="scientific">Micrococcus sp. V7</name>
    <dbReference type="NCBI Taxonomy" id="404582"/>
    <lineage>
        <taxon>Bacteria</taxon>
        <taxon>Bacillati</taxon>
        <taxon>Actinomycetota</taxon>
        <taxon>Actinomycetes</taxon>
        <taxon>Micrococcales</taxon>
        <taxon>Micrococcaceae</taxon>
        <taxon>Micrococcus</taxon>
    </lineage>
</organism>
<dbReference type="PANTHER" id="PTHR35007">
    <property type="entry name" value="INTEGRAL MEMBRANE PROTEIN-RELATED"/>
    <property type="match status" value="1"/>
</dbReference>
<gene>
    <name evidence="8" type="primary">tadB</name>
    <name evidence="8" type="ORF">LMV7_p00360</name>
</gene>
<evidence type="ECO:0000256" key="5">
    <source>
        <dbReference type="ARBA" id="ARBA00023136"/>
    </source>
</evidence>
<dbReference type="InterPro" id="IPR018076">
    <property type="entry name" value="T2SS_GspF_dom"/>
</dbReference>
<feature type="transmembrane region" description="Helical" evidence="6">
    <location>
        <begin position="224"/>
        <end position="244"/>
    </location>
</feature>
<evidence type="ECO:0000256" key="2">
    <source>
        <dbReference type="ARBA" id="ARBA00022475"/>
    </source>
</evidence>
<keyword evidence="2" id="KW-1003">Cell membrane</keyword>
<feature type="domain" description="Type II secretion system protein GspF" evidence="7">
    <location>
        <begin position="110"/>
        <end position="235"/>
    </location>
</feature>
<geneLocation type="plasmid" evidence="8">
    <name>pLMV7</name>
</geneLocation>
<evidence type="ECO:0000256" key="4">
    <source>
        <dbReference type="ARBA" id="ARBA00022989"/>
    </source>
</evidence>
<comment type="subcellular location">
    <subcellularLocation>
        <location evidence="1">Cell membrane</location>
        <topology evidence="1">Multi-pass membrane protein</topology>
    </subcellularLocation>
</comment>
<name>U5NWH9_9MICC</name>
<feature type="transmembrane region" description="Helical" evidence="6">
    <location>
        <begin position="55"/>
        <end position="80"/>
    </location>
</feature>
<keyword evidence="3 6" id="KW-0812">Transmembrane</keyword>
<evidence type="ECO:0000313" key="8">
    <source>
        <dbReference type="EMBL" id="AGY35458.1"/>
    </source>
</evidence>
<dbReference type="GO" id="GO:0005886">
    <property type="term" value="C:plasma membrane"/>
    <property type="evidence" value="ECO:0007669"/>
    <property type="project" value="UniProtKB-SubCell"/>
</dbReference>